<feature type="repeat" description="WD" evidence="3">
    <location>
        <begin position="606"/>
        <end position="645"/>
    </location>
</feature>
<dbReference type="Pfam" id="PF00400">
    <property type="entry name" value="WD40"/>
    <property type="match status" value="6"/>
</dbReference>
<dbReference type="SUPFAM" id="SSF50978">
    <property type="entry name" value="WD40 repeat-like"/>
    <property type="match status" value="1"/>
</dbReference>
<dbReference type="Gene3D" id="1.20.1280.50">
    <property type="match status" value="1"/>
</dbReference>
<keyword evidence="1 3" id="KW-0853">WD repeat</keyword>
<name>A0AA38UD92_9AGAR</name>
<dbReference type="Proteomes" id="UP001163846">
    <property type="component" value="Unassembled WGS sequence"/>
</dbReference>
<dbReference type="PANTHER" id="PTHR22847:SF637">
    <property type="entry name" value="WD REPEAT DOMAIN 5B"/>
    <property type="match status" value="1"/>
</dbReference>
<dbReference type="PROSITE" id="PS50294">
    <property type="entry name" value="WD_REPEATS_REGION"/>
    <property type="match status" value="3"/>
</dbReference>
<proteinExistence type="predicted"/>
<dbReference type="PROSITE" id="PS50082">
    <property type="entry name" value="WD_REPEATS_2"/>
    <property type="match status" value="5"/>
</dbReference>
<dbReference type="InterPro" id="IPR036047">
    <property type="entry name" value="F-box-like_dom_sf"/>
</dbReference>
<feature type="compositionally biased region" description="Low complexity" evidence="4">
    <location>
        <begin position="735"/>
        <end position="753"/>
    </location>
</feature>
<dbReference type="EMBL" id="MU806231">
    <property type="protein sequence ID" value="KAJ3837659.1"/>
    <property type="molecule type" value="Genomic_DNA"/>
</dbReference>
<evidence type="ECO:0000259" key="5">
    <source>
        <dbReference type="PROSITE" id="PS50181"/>
    </source>
</evidence>
<feature type="compositionally biased region" description="Acidic residues" evidence="4">
    <location>
        <begin position="471"/>
        <end position="485"/>
    </location>
</feature>
<dbReference type="SUPFAM" id="SSF81383">
    <property type="entry name" value="F-box domain"/>
    <property type="match status" value="1"/>
</dbReference>
<dbReference type="GO" id="GO:1990234">
    <property type="term" value="C:transferase complex"/>
    <property type="evidence" value="ECO:0007669"/>
    <property type="project" value="UniProtKB-ARBA"/>
</dbReference>
<evidence type="ECO:0000256" key="3">
    <source>
        <dbReference type="PROSITE-ProRule" id="PRU00221"/>
    </source>
</evidence>
<feature type="region of interest" description="Disordered" evidence="4">
    <location>
        <begin position="731"/>
        <end position="753"/>
    </location>
</feature>
<feature type="region of interest" description="Disordered" evidence="4">
    <location>
        <begin position="440"/>
        <end position="534"/>
    </location>
</feature>
<dbReference type="InterPro" id="IPR019775">
    <property type="entry name" value="WD40_repeat_CS"/>
</dbReference>
<comment type="caution">
    <text evidence="6">The sequence shown here is derived from an EMBL/GenBank/DDBJ whole genome shotgun (WGS) entry which is preliminary data.</text>
</comment>
<accession>A0AA38UD92</accession>
<evidence type="ECO:0000256" key="1">
    <source>
        <dbReference type="ARBA" id="ARBA00022574"/>
    </source>
</evidence>
<feature type="repeat" description="WD" evidence="3">
    <location>
        <begin position="646"/>
        <end position="685"/>
    </location>
</feature>
<evidence type="ECO:0000313" key="7">
    <source>
        <dbReference type="Proteomes" id="UP001163846"/>
    </source>
</evidence>
<dbReference type="AlphaFoldDB" id="A0AA38UD92"/>
<feature type="repeat" description="WD" evidence="3">
    <location>
        <begin position="765"/>
        <end position="804"/>
    </location>
</feature>
<dbReference type="SMART" id="SM00256">
    <property type="entry name" value="FBOX"/>
    <property type="match status" value="1"/>
</dbReference>
<feature type="region of interest" description="Disordered" evidence="4">
    <location>
        <begin position="351"/>
        <end position="416"/>
    </location>
</feature>
<feature type="repeat" description="WD" evidence="3">
    <location>
        <begin position="564"/>
        <end position="605"/>
    </location>
</feature>
<keyword evidence="2" id="KW-0677">Repeat</keyword>
<dbReference type="CDD" id="cd00200">
    <property type="entry name" value="WD40"/>
    <property type="match status" value="1"/>
</dbReference>
<dbReference type="InterPro" id="IPR001680">
    <property type="entry name" value="WD40_rpt"/>
</dbReference>
<feature type="region of interest" description="Disordered" evidence="4">
    <location>
        <begin position="59"/>
        <end position="79"/>
    </location>
</feature>
<dbReference type="Pfam" id="PF12937">
    <property type="entry name" value="F-box-like"/>
    <property type="match status" value="1"/>
</dbReference>
<dbReference type="InterPro" id="IPR020472">
    <property type="entry name" value="WD40_PAC1"/>
</dbReference>
<sequence length="873" mass="97008">MAFFDDRKALHQDSARLSNSVNNHNFYLDLSMDSALTSVDPQPDQTTSSQQQLAGSHTLYMPIDSPPTPAPSPGPSNLMAVIYGERPSKSFSSSLNHPLGSNSTTLSPLLALPQNPALRRQYLSAIIHACTPTELLFISTTIAPLLKRDFLRALPPELALHVLRFVDTPKTLGRAAQVSQWWRKLVNDESLWKRMCAQYGFVPPLHDRYRGSHSRRKGKDRLLYTKDHDQPERAEYISTIPRNLSTPRHTSGLPIDFSYRKHFKYSYSLMQNWHNGGHLLQAHKIPLSSSNPEAGVVTSLALDDDWVVVGLANCRIHVFSAHSGILARTLVGHDLGVWAVCLVHEGGYMGGPDLQDRNGQQTGGSGSGMKNQKRKRKKRGVRSAASVEIEEDEDRSVSQSPGRPQPRSRHSEGDIDTINSNIYNCAIGSHISGLFPTNQANSSAVTDTDPPPHQFVPPSLRTALGLHDNDTDVDNDSEYSEDDQDTWAGHSVFDEDAESDDVLMNEDTPSSSSNRRRLQYYNKPSNATNSSEGWGQPGALVVSGGCDKVVRVWDIRSGYCIYVLRGHTSTIRCMKVLHNRPIAVSGSRDNTLRVWDIQRGRMLRVLEGHVASVRCLDVCGNRVVSGSYDYTCRLWNVDTGQCLHVLQGHMSQVYSVAFDGVRIASGGMDTTVRVWDAETGECQATLQGHTALVCQLQLSPTMLATGGSDGRVIMFSIPPLNSLSNKSYPNLHPLQQFPSQSQSRYSQPPYQSDSSPAHFQVLHRIAAHDSSVTSLQFDHRFLVTGGNDGRVRLFETQTGNYVRDLSEPSETVWKAAYGPQAEGCVIMCRRQGKTVLEFWSLKPRGERGGDRGTERRKELKEKEKMRIGMRKDE</sequence>
<dbReference type="PROSITE" id="PS00678">
    <property type="entry name" value="WD_REPEATS_1"/>
    <property type="match status" value="4"/>
</dbReference>
<reference evidence="6" key="1">
    <citation type="submission" date="2022-08" db="EMBL/GenBank/DDBJ databases">
        <authorList>
            <consortium name="DOE Joint Genome Institute"/>
            <person name="Min B."/>
            <person name="Riley R."/>
            <person name="Sierra-Patev S."/>
            <person name="Naranjo-Ortiz M."/>
            <person name="Looney B."/>
            <person name="Konkel Z."/>
            <person name="Slot J.C."/>
            <person name="Sakamoto Y."/>
            <person name="Steenwyk J.L."/>
            <person name="Rokas A."/>
            <person name="Carro J."/>
            <person name="Camarero S."/>
            <person name="Ferreira P."/>
            <person name="Molpeceres G."/>
            <person name="Ruiz-Duenas F.J."/>
            <person name="Serrano A."/>
            <person name="Henrissat B."/>
            <person name="Drula E."/>
            <person name="Hughes K.W."/>
            <person name="Mata J.L."/>
            <person name="Ishikawa N.K."/>
            <person name="Vargas-Isla R."/>
            <person name="Ushijima S."/>
            <person name="Smith C.A."/>
            <person name="Ahrendt S."/>
            <person name="Andreopoulos W."/>
            <person name="He G."/>
            <person name="Labutti K."/>
            <person name="Lipzen A."/>
            <person name="Ng V."/>
            <person name="Sandor L."/>
            <person name="Barry K."/>
            <person name="Martinez A.T."/>
            <person name="Xiao Y."/>
            <person name="Gibbons J.G."/>
            <person name="Terashima K."/>
            <person name="Hibbett D.S."/>
            <person name="Grigoriev I.V."/>
        </authorList>
    </citation>
    <scope>NUCLEOTIDE SEQUENCE</scope>
    <source>
        <strain evidence="6">TFB9207</strain>
    </source>
</reference>
<dbReference type="Gene3D" id="2.130.10.10">
    <property type="entry name" value="YVTN repeat-like/Quinoprotein amine dehydrogenase"/>
    <property type="match status" value="2"/>
</dbReference>
<dbReference type="PRINTS" id="PR00320">
    <property type="entry name" value="GPROTEINBRPT"/>
</dbReference>
<dbReference type="InterPro" id="IPR001810">
    <property type="entry name" value="F-box_dom"/>
</dbReference>
<dbReference type="PANTHER" id="PTHR22847">
    <property type="entry name" value="WD40 REPEAT PROTEIN"/>
    <property type="match status" value="1"/>
</dbReference>
<feature type="compositionally biased region" description="Pro residues" evidence="4">
    <location>
        <begin position="64"/>
        <end position="74"/>
    </location>
</feature>
<dbReference type="PROSITE" id="PS50181">
    <property type="entry name" value="FBOX"/>
    <property type="match status" value="1"/>
</dbReference>
<evidence type="ECO:0000313" key="6">
    <source>
        <dbReference type="EMBL" id="KAJ3837659.1"/>
    </source>
</evidence>
<feature type="domain" description="F-box" evidence="5">
    <location>
        <begin position="148"/>
        <end position="195"/>
    </location>
</feature>
<feature type="compositionally biased region" description="Basic residues" evidence="4">
    <location>
        <begin position="371"/>
        <end position="381"/>
    </location>
</feature>
<feature type="region of interest" description="Disordered" evidence="4">
    <location>
        <begin position="843"/>
        <end position="873"/>
    </location>
</feature>
<feature type="compositionally biased region" description="Polar residues" evidence="4">
    <location>
        <begin position="522"/>
        <end position="533"/>
    </location>
</feature>
<feature type="repeat" description="WD" evidence="3">
    <location>
        <begin position="534"/>
        <end position="563"/>
    </location>
</feature>
<gene>
    <name evidence="6" type="ORF">F5878DRAFT_661895</name>
</gene>
<keyword evidence="7" id="KW-1185">Reference proteome</keyword>
<evidence type="ECO:0000256" key="2">
    <source>
        <dbReference type="ARBA" id="ARBA00022737"/>
    </source>
</evidence>
<feature type="compositionally biased region" description="Acidic residues" evidence="4">
    <location>
        <begin position="494"/>
        <end position="504"/>
    </location>
</feature>
<dbReference type="SMART" id="SM00320">
    <property type="entry name" value="WD40"/>
    <property type="match status" value="7"/>
</dbReference>
<organism evidence="6 7">
    <name type="scientific">Lentinula raphanica</name>
    <dbReference type="NCBI Taxonomy" id="153919"/>
    <lineage>
        <taxon>Eukaryota</taxon>
        <taxon>Fungi</taxon>
        <taxon>Dikarya</taxon>
        <taxon>Basidiomycota</taxon>
        <taxon>Agaricomycotina</taxon>
        <taxon>Agaricomycetes</taxon>
        <taxon>Agaricomycetidae</taxon>
        <taxon>Agaricales</taxon>
        <taxon>Marasmiineae</taxon>
        <taxon>Omphalotaceae</taxon>
        <taxon>Lentinula</taxon>
    </lineage>
</organism>
<evidence type="ECO:0000256" key="4">
    <source>
        <dbReference type="SAM" id="MobiDB-lite"/>
    </source>
</evidence>
<protein>
    <submittedName>
        <fullName evidence="6">WD40 repeat-like protein</fullName>
    </submittedName>
</protein>
<dbReference type="InterPro" id="IPR036322">
    <property type="entry name" value="WD40_repeat_dom_sf"/>
</dbReference>
<dbReference type="InterPro" id="IPR015943">
    <property type="entry name" value="WD40/YVTN_repeat-like_dom_sf"/>
</dbReference>